<evidence type="ECO:0000256" key="1">
    <source>
        <dbReference type="SAM" id="MobiDB-lite"/>
    </source>
</evidence>
<dbReference type="AlphaFoldDB" id="C6LI64"/>
<dbReference type="EMBL" id="ACCL02000016">
    <property type="protein sequence ID" value="EET59719.1"/>
    <property type="molecule type" value="Genomic_DNA"/>
</dbReference>
<name>C6LI64_9FIRM</name>
<reference evidence="2" key="1">
    <citation type="submission" date="2009-07" db="EMBL/GenBank/DDBJ databases">
        <authorList>
            <person name="Weinstock G."/>
            <person name="Sodergren E."/>
            <person name="Clifton S."/>
            <person name="Fulton L."/>
            <person name="Fulton B."/>
            <person name="Courtney L."/>
            <person name="Fronick C."/>
            <person name="Harrison M."/>
            <person name="Strong C."/>
            <person name="Farmer C."/>
            <person name="Delahaunty K."/>
            <person name="Markovic C."/>
            <person name="Hall O."/>
            <person name="Minx P."/>
            <person name="Tomlinson C."/>
            <person name="Mitreva M."/>
            <person name="Nelson J."/>
            <person name="Hou S."/>
            <person name="Wollam A."/>
            <person name="Pepin K.H."/>
            <person name="Johnson M."/>
            <person name="Bhonagiri V."/>
            <person name="Nash W.E."/>
            <person name="Warren W."/>
            <person name="Chinwalla A."/>
            <person name="Mardis E.R."/>
            <person name="Wilson R.K."/>
        </authorList>
    </citation>
    <scope>NUCLEOTIDE SEQUENCE [LARGE SCALE GENOMIC DNA]</scope>
    <source>
        <strain evidence="2">DSM 14469</strain>
    </source>
</reference>
<evidence type="ECO:0000313" key="3">
    <source>
        <dbReference type="Proteomes" id="UP000005561"/>
    </source>
</evidence>
<feature type="region of interest" description="Disordered" evidence="1">
    <location>
        <begin position="1"/>
        <end position="28"/>
    </location>
</feature>
<comment type="caution">
    <text evidence="2">The sequence shown here is derived from an EMBL/GenBank/DDBJ whole genome shotgun (WGS) entry which is preliminary data.</text>
</comment>
<proteinExistence type="predicted"/>
<sequence>MARSECSAGCGTPHPGGRRQENERRRTLRVRRRIICMGN</sequence>
<protein>
    <submittedName>
        <fullName evidence="2">Uncharacterized protein</fullName>
    </submittedName>
</protein>
<dbReference type="Proteomes" id="UP000005561">
    <property type="component" value="Unassembled WGS sequence"/>
</dbReference>
<keyword evidence="3" id="KW-1185">Reference proteome</keyword>
<evidence type="ECO:0000313" key="2">
    <source>
        <dbReference type="EMBL" id="EET59719.1"/>
    </source>
</evidence>
<gene>
    <name evidence="2" type="ORF">BRYFOR_08335</name>
</gene>
<organism evidence="2 3">
    <name type="scientific">Marvinbryantia formatexigens DSM 14469</name>
    <dbReference type="NCBI Taxonomy" id="478749"/>
    <lineage>
        <taxon>Bacteria</taxon>
        <taxon>Bacillati</taxon>
        <taxon>Bacillota</taxon>
        <taxon>Clostridia</taxon>
        <taxon>Lachnospirales</taxon>
        <taxon>Lachnospiraceae</taxon>
        <taxon>Marvinbryantia</taxon>
    </lineage>
</organism>
<accession>C6LI64</accession>